<dbReference type="HOGENOM" id="CLU_1101077_0_0_10"/>
<accession>A3HRJ3</accession>
<evidence type="ECO:0000313" key="1">
    <source>
        <dbReference type="EMBL" id="EAZ82461.1"/>
    </source>
</evidence>
<dbReference type="eggNOG" id="ENOG50332TP">
    <property type="taxonomic scope" value="Bacteria"/>
</dbReference>
<evidence type="ECO:0000313" key="2">
    <source>
        <dbReference type="Proteomes" id="UP000003919"/>
    </source>
</evidence>
<dbReference type="STRING" id="388413.ALPR1_09610"/>
<evidence type="ECO:0008006" key="3">
    <source>
        <dbReference type="Google" id="ProtNLM"/>
    </source>
</evidence>
<proteinExistence type="predicted"/>
<dbReference type="SUPFAM" id="SSF52540">
    <property type="entry name" value="P-loop containing nucleoside triphosphate hydrolases"/>
    <property type="match status" value="1"/>
</dbReference>
<dbReference type="OrthoDB" id="1438968at2"/>
<dbReference type="AlphaFoldDB" id="A3HRJ3"/>
<name>A3HRJ3_9BACT</name>
<protein>
    <recommendedName>
        <fullName evidence="3">Sulfotransferase domain-containing protein</fullName>
    </recommendedName>
</protein>
<keyword evidence="2" id="KW-1185">Reference proteome</keyword>
<organism evidence="1 2">
    <name type="scientific">Algoriphagus machipongonensis</name>
    <dbReference type="NCBI Taxonomy" id="388413"/>
    <lineage>
        <taxon>Bacteria</taxon>
        <taxon>Pseudomonadati</taxon>
        <taxon>Bacteroidota</taxon>
        <taxon>Cytophagia</taxon>
        <taxon>Cytophagales</taxon>
        <taxon>Cyclobacteriaceae</taxon>
        <taxon>Algoriphagus</taxon>
    </lineage>
</organism>
<dbReference type="EMBL" id="AAXU02000001">
    <property type="protein sequence ID" value="EAZ82461.1"/>
    <property type="molecule type" value="Genomic_DNA"/>
</dbReference>
<reference evidence="1 2" key="1">
    <citation type="journal article" date="2011" name="J. Bacteriol.">
        <title>Complete genome sequence of Algoriphagus sp. PR1, bacterial prey of a colony-forming choanoflagellate.</title>
        <authorList>
            <person name="Alegado R.A."/>
            <person name="Ferriera S."/>
            <person name="Nusbaum C."/>
            <person name="Young S.K."/>
            <person name="Zeng Q."/>
            <person name="Imamovic A."/>
            <person name="Fairclough S.R."/>
            <person name="King N."/>
        </authorList>
    </citation>
    <scope>NUCLEOTIDE SEQUENCE [LARGE SCALE GENOMIC DNA]</scope>
    <source>
        <strain evidence="1 2">PR1</strain>
    </source>
</reference>
<gene>
    <name evidence="1" type="ORF">ALPR1_09610</name>
</gene>
<dbReference type="Proteomes" id="UP000003919">
    <property type="component" value="Unassembled WGS sequence"/>
</dbReference>
<sequence length="252" mass="30071">MIKYLFSINPGRSGSHYLSNVLSHVKGISSNHEPSPRMNGKEMMEFLKGKNEGLVKLMPQKIKSIHENLGVNECYVETSHLFIKGFGWMIPEYIPQEEIGVIVLKREKQKVIESLYRIHTTPLSYHGRMWVMFPSMKNAINKINNLNLIKYRFLYLLNRLIRTGYNPFRKLRIEKKLFPKYEKELTEWYINETYAQGELFIKKFPKIKVYNTNVENLNKVEEFEKMFDFFNLNFRPKPSFFEVINKKTNLKR</sequence>
<comment type="caution">
    <text evidence="1">The sequence shown here is derived from an EMBL/GenBank/DDBJ whole genome shotgun (WGS) entry which is preliminary data.</text>
</comment>
<dbReference type="InterPro" id="IPR027417">
    <property type="entry name" value="P-loop_NTPase"/>
</dbReference>